<reference evidence="5" key="1">
    <citation type="journal article" date="2019" name="Int. J. Syst. Evol. Microbiol.">
        <title>The Global Catalogue of Microorganisms (GCM) 10K type strain sequencing project: providing services to taxonomists for standard genome sequencing and annotation.</title>
        <authorList>
            <consortium name="The Broad Institute Genomics Platform"/>
            <consortium name="The Broad Institute Genome Sequencing Center for Infectious Disease"/>
            <person name="Wu L."/>
            <person name="Ma J."/>
        </authorList>
    </citation>
    <scope>NUCLEOTIDE SEQUENCE [LARGE SCALE GENOMIC DNA]</scope>
    <source>
        <strain evidence="5">CCUG 67170</strain>
    </source>
</reference>
<name>A0ABV8CU52_9STRE</name>
<proteinExistence type="inferred from homology"/>
<feature type="transmembrane region" description="Helical" evidence="2">
    <location>
        <begin position="77"/>
        <end position="100"/>
    </location>
</feature>
<evidence type="ECO:0000256" key="1">
    <source>
        <dbReference type="ARBA" id="ARBA00009067"/>
    </source>
</evidence>
<dbReference type="GO" id="GO:0016787">
    <property type="term" value="F:hydrolase activity"/>
    <property type="evidence" value="ECO:0007669"/>
    <property type="project" value="UniProtKB-KW"/>
</dbReference>
<gene>
    <name evidence="4" type="ORF">ACFORF_03350</name>
</gene>
<dbReference type="EMBL" id="JBHRZV010000025">
    <property type="protein sequence ID" value="MFC3927661.1"/>
    <property type="molecule type" value="Genomic_DNA"/>
</dbReference>
<evidence type="ECO:0000313" key="5">
    <source>
        <dbReference type="Proteomes" id="UP001595807"/>
    </source>
</evidence>
<protein>
    <submittedName>
        <fullName evidence="4">CPBP family intramembrane glutamic endopeptidase</fullName>
        <ecNumber evidence="4">3.4.-.-</ecNumber>
    </submittedName>
</protein>
<keyword evidence="2" id="KW-1133">Transmembrane helix</keyword>
<dbReference type="EC" id="3.4.-.-" evidence="4"/>
<keyword evidence="2" id="KW-0472">Membrane</keyword>
<dbReference type="Proteomes" id="UP001595807">
    <property type="component" value="Unassembled WGS sequence"/>
</dbReference>
<keyword evidence="5" id="KW-1185">Reference proteome</keyword>
<keyword evidence="4" id="KW-0378">Hydrolase</keyword>
<evidence type="ECO:0000313" key="4">
    <source>
        <dbReference type="EMBL" id="MFC3927661.1"/>
    </source>
</evidence>
<dbReference type="InterPro" id="IPR052710">
    <property type="entry name" value="CAAX_protease"/>
</dbReference>
<dbReference type="Pfam" id="PF02517">
    <property type="entry name" value="Rce1-like"/>
    <property type="match status" value="1"/>
</dbReference>
<dbReference type="InterPro" id="IPR003675">
    <property type="entry name" value="Rce1/LyrA-like_dom"/>
</dbReference>
<keyword evidence="2" id="KW-0812">Transmembrane</keyword>
<sequence length="221" mass="24879">MKILKAIGVTLLTLFVGAIVITIPIFVGLHLFEGNTFLKIGGMLATVMLLVLLLGDIRRRILKKGEVVFGHLPWWQILLITAVAFLIIMGVNHVLAKFGIVTTNGNNEDIKRLLRSQDSMWVMMISTHLSGPLLEELLCRGLLMEKLLQYFPKYEWLGLVVSAGVFAFAHTFSLSWSLIDYFISGLVFSYLYYRTRRVGYSFTSHALTNMTITLLSMLFGG</sequence>
<accession>A0ABV8CU52</accession>
<feature type="transmembrane region" description="Helical" evidence="2">
    <location>
        <begin position="7"/>
        <end position="31"/>
    </location>
</feature>
<feature type="transmembrane region" description="Helical" evidence="2">
    <location>
        <begin position="150"/>
        <end position="168"/>
    </location>
</feature>
<dbReference type="PANTHER" id="PTHR36435:SF1">
    <property type="entry name" value="CAAX AMINO TERMINAL PROTEASE FAMILY PROTEIN"/>
    <property type="match status" value="1"/>
</dbReference>
<feature type="transmembrane region" description="Helical" evidence="2">
    <location>
        <begin position="200"/>
        <end position="219"/>
    </location>
</feature>
<evidence type="ECO:0000259" key="3">
    <source>
        <dbReference type="Pfam" id="PF02517"/>
    </source>
</evidence>
<feature type="transmembrane region" description="Helical" evidence="2">
    <location>
        <begin position="37"/>
        <end position="57"/>
    </location>
</feature>
<organism evidence="4 5">
    <name type="scientific">Streptococcus caprae</name>
    <dbReference type="NCBI Taxonomy" id="1640501"/>
    <lineage>
        <taxon>Bacteria</taxon>
        <taxon>Bacillati</taxon>
        <taxon>Bacillota</taxon>
        <taxon>Bacilli</taxon>
        <taxon>Lactobacillales</taxon>
        <taxon>Streptococcaceae</taxon>
        <taxon>Streptococcus</taxon>
    </lineage>
</organism>
<comment type="similarity">
    <text evidence="1">Belongs to the UPF0177 family.</text>
</comment>
<dbReference type="PANTHER" id="PTHR36435">
    <property type="entry name" value="SLR1288 PROTEIN"/>
    <property type="match status" value="1"/>
</dbReference>
<evidence type="ECO:0000256" key="2">
    <source>
        <dbReference type="SAM" id="Phobius"/>
    </source>
</evidence>
<comment type="caution">
    <text evidence="4">The sequence shown here is derived from an EMBL/GenBank/DDBJ whole genome shotgun (WGS) entry which is preliminary data.</text>
</comment>
<dbReference type="RefSeq" id="WP_380425499.1">
    <property type="nucleotide sequence ID" value="NZ_JBHRZV010000025.1"/>
</dbReference>
<feature type="domain" description="CAAX prenyl protease 2/Lysostaphin resistance protein A-like" evidence="3">
    <location>
        <begin position="120"/>
        <end position="210"/>
    </location>
</feature>